<name>A0A0V1GNP1_9BILA</name>
<comment type="caution">
    <text evidence="2">The sequence shown here is derived from an EMBL/GenBank/DDBJ whole genome shotgun (WGS) entry which is preliminary data.</text>
</comment>
<dbReference type="EMBL" id="JYDP01000643">
    <property type="protein sequence ID" value="KRY99916.1"/>
    <property type="molecule type" value="Genomic_DNA"/>
</dbReference>
<proteinExistence type="predicted"/>
<organism evidence="2 3">
    <name type="scientific">Trichinella zimbabwensis</name>
    <dbReference type="NCBI Taxonomy" id="268475"/>
    <lineage>
        <taxon>Eukaryota</taxon>
        <taxon>Metazoa</taxon>
        <taxon>Ecdysozoa</taxon>
        <taxon>Nematoda</taxon>
        <taxon>Enoplea</taxon>
        <taxon>Dorylaimia</taxon>
        <taxon>Trichinellida</taxon>
        <taxon>Trichinellidae</taxon>
        <taxon>Trichinella</taxon>
    </lineage>
</organism>
<protein>
    <submittedName>
        <fullName evidence="2">Uncharacterized protein</fullName>
    </submittedName>
</protein>
<sequence length="44" mass="5028">MFCAGALYMIALYKIIHLLCWVKIWVLLIMSSPAGRYLNCAFSC</sequence>
<keyword evidence="1" id="KW-0812">Transmembrane</keyword>
<dbReference type="AlphaFoldDB" id="A0A0V1GNP1"/>
<keyword evidence="1" id="KW-1133">Transmembrane helix</keyword>
<dbReference type="Proteomes" id="UP000055024">
    <property type="component" value="Unassembled WGS sequence"/>
</dbReference>
<evidence type="ECO:0000256" key="1">
    <source>
        <dbReference type="SAM" id="Phobius"/>
    </source>
</evidence>
<keyword evidence="1" id="KW-0472">Membrane</keyword>
<evidence type="ECO:0000313" key="2">
    <source>
        <dbReference type="EMBL" id="KRY99916.1"/>
    </source>
</evidence>
<accession>A0A0V1GNP1</accession>
<gene>
    <name evidence="2" type="ORF">T11_2221</name>
</gene>
<feature type="transmembrane region" description="Helical" evidence="1">
    <location>
        <begin position="6"/>
        <end position="28"/>
    </location>
</feature>
<keyword evidence="3" id="KW-1185">Reference proteome</keyword>
<evidence type="ECO:0000313" key="3">
    <source>
        <dbReference type="Proteomes" id="UP000055024"/>
    </source>
</evidence>
<reference evidence="2 3" key="1">
    <citation type="submission" date="2015-01" db="EMBL/GenBank/DDBJ databases">
        <title>Evolution of Trichinella species and genotypes.</title>
        <authorList>
            <person name="Korhonen P.K."/>
            <person name="Edoardo P."/>
            <person name="Giuseppe L.R."/>
            <person name="Gasser R.B."/>
        </authorList>
    </citation>
    <scope>NUCLEOTIDE SEQUENCE [LARGE SCALE GENOMIC DNA]</scope>
    <source>
        <strain evidence="2">ISS1029</strain>
    </source>
</reference>